<keyword evidence="3" id="KW-1185">Reference proteome</keyword>
<dbReference type="SUPFAM" id="SSF53098">
    <property type="entry name" value="Ribonuclease H-like"/>
    <property type="match status" value="1"/>
</dbReference>
<dbReference type="Gene3D" id="3.30.420.10">
    <property type="entry name" value="Ribonuclease H-like superfamily/Ribonuclease H"/>
    <property type="match status" value="1"/>
</dbReference>
<dbReference type="GO" id="GO:0003676">
    <property type="term" value="F:nucleic acid binding"/>
    <property type="evidence" value="ECO:0007669"/>
    <property type="project" value="InterPro"/>
</dbReference>
<dbReference type="InterPro" id="IPR025948">
    <property type="entry name" value="HTH-like_dom"/>
</dbReference>
<dbReference type="InterPro" id="IPR036397">
    <property type="entry name" value="RNaseH_sf"/>
</dbReference>
<gene>
    <name evidence="2" type="ORF">MPL3356_340010</name>
</gene>
<dbReference type="PANTHER" id="PTHR47515">
    <property type="entry name" value="LOW CALCIUM RESPONSE LOCUS PROTEIN T"/>
    <property type="match status" value="1"/>
</dbReference>
<accession>A0A090DUY9</accession>
<sequence>MSQRRACQALRIDRSTVRYTAIRPDDATLREAMKAVAAERRRFGYRRIHVMLDRQGIVMNQKKLRRLYREEKLQVRKRGGRNGALGTRRPMLVPDCANSRRSLDFVSDTFTDGRRFRVLAVVDDYTRDCLSLIADTSLSGLRVVRELDTIMRWRGRPAMIVSDNGTELTPMAVLRWCQQTGAESHYITPGKPMQNAFVESFRPRGRKCFERNVHRRVRSCVRPVCAAHT</sequence>
<name>A0A090DUY9_MESPL</name>
<dbReference type="Pfam" id="PF00665">
    <property type="entry name" value="rve"/>
    <property type="match status" value="1"/>
</dbReference>
<protein>
    <recommendedName>
        <fullName evidence="1">Integrase catalytic domain-containing protein</fullName>
    </recommendedName>
</protein>
<dbReference type="Proteomes" id="UP000045285">
    <property type="component" value="Unassembled WGS sequence"/>
</dbReference>
<dbReference type="PANTHER" id="PTHR47515:SF1">
    <property type="entry name" value="BLR2054 PROTEIN"/>
    <property type="match status" value="1"/>
</dbReference>
<organism evidence="2 3">
    <name type="scientific">Mesorhizobium plurifarium</name>
    <dbReference type="NCBI Taxonomy" id="69974"/>
    <lineage>
        <taxon>Bacteria</taxon>
        <taxon>Pseudomonadati</taxon>
        <taxon>Pseudomonadota</taxon>
        <taxon>Alphaproteobacteria</taxon>
        <taxon>Hyphomicrobiales</taxon>
        <taxon>Phyllobacteriaceae</taxon>
        <taxon>Mesorhizobium</taxon>
    </lineage>
</organism>
<evidence type="ECO:0000259" key="1">
    <source>
        <dbReference type="PROSITE" id="PS50994"/>
    </source>
</evidence>
<dbReference type="Pfam" id="PF13276">
    <property type="entry name" value="HTH_21"/>
    <property type="match status" value="1"/>
</dbReference>
<dbReference type="PROSITE" id="PS50994">
    <property type="entry name" value="INTEGRASE"/>
    <property type="match status" value="1"/>
</dbReference>
<evidence type="ECO:0000313" key="3">
    <source>
        <dbReference type="Proteomes" id="UP000045285"/>
    </source>
</evidence>
<evidence type="ECO:0000313" key="2">
    <source>
        <dbReference type="EMBL" id="CDX20766.1"/>
    </source>
</evidence>
<dbReference type="InterPro" id="IPR001584">
    <property type="entry name" value="Integrase_cat-core"/>
</dbReference>
<dbReference type="InterPro" id="IPR012337">
    <property type="entry name" value="RNaseH-like_sf"/>
</dbReference>
<reference evidence="3" key="1">
    <citation type="submission" date="2014-08" db="EMBL/GenBank/DDBJ databases">
        <authorList>
            <person name="Moulin L."/>
        </authorList>
    </citation>
    <scope>NUCLEOTIDE SEQUENCE [LARGE SCALE GENOMIC DNA]</scope>
</reference>
<dbReference type="GO" id="GO:0015074">
    <property type="term" value="P:DNA integration"/>
    <property type="evidence" value="ECO:0007669"/>
    <property type="project" value="InterPro"/>
</dbReference>
<dbReference type="EMBL" id="CCMZ01000028">
    <property type="protein sequence ID" value="CDX20766.1"/>
    <property type="molecule type" value="Genomic_DNA"/>
</dbReference>
<dbReference type="AlphaFoldDB" id="A0A090DUY9"/>
<feature type="domain" description="Integrase catalytic" evidence="1">
    <location>
        <begin position="90"/>
        <end position="201"/>
    </location>
</feature>
<proteinExistence type="predicted"/>